<dbReference type="AlphaFoldDB" id="A0A1J9QFN6"/>
<organism evidence="1 2">
    <name type="scientific">Emergomyces pasteurianus Ep9510</name>
    <dbReference type="NCBI Taxonomy" id="1447872"/>
    <lineage>
        <taxon>Eukaryota</taxon>
        <taxon>Fungi</taxon>
        <taxon>Dikarya</taxon>
        <taxon>Ascomycota</taxon>
        <taxon>Pezizomycotina</taxon>
        <taxon>Eurotiomycetes</taxon>
        <taxon>Eurotiomycetidae</taxon>
        <taxon>Onygenales</taxon>
        <taxon>Ajellomycetaceae</taxon>
        <taxon>Emergomyces</taxon>
    </lineage>
</organism>
<comment type="caution">
    <text evidence="1">The sequence shown here is derived from an EMBL/GenBank/DDBJ whole genome shotgun (WGS) entry which is preliminary data.</text>
</comment>
<gene>
    <name evidence="1" type="ORF">AJ78_01023</name>
</gene>
<name>A0A1J9QFN6_9EURO</name>
<evidence type="ECO:0000313" key="1">
    <source>
        <dbReference type="EMBL" id="OJD18995.1"/>
    </source>
</evidence>
<sequence length="151" mass="16410">MSLLLYDLYCLSFRPALYPRLVYINCQDVFLYISALELTHLSVQGLNYGELPNQAPEALNRRTNPYSKSQTAVKSQLNYGREFYLLQIQIQCVPAAPAPVRVQAQVPAQVPARTPNLTPAVLHVPAPSPNPSLALGTPIGPALGPATAITT</sequence>
<evidence type="ECO:0000313" key="2">
    <source>
        <dbReference type="Proteomes" id="UP000182235"/>
    </source>
</evidence>
<reference evidence="1 2" key="1">
    <citation type="submission" date="2015-07" db="EMBL/GenBank/DDBJ databases">
        <title>Emmonsia species relationships and genome sequence.</title>
        <authorList>
            <consortium name="The Broad Institute Genomics Platform"/>
            <person name="Cuomo C.A."/>
            <person name="Munoz J.F."/>
            <person name="Imamovic A."/>
            <person name="Priest M.E."/>
            <person name="Young S."/>
            <person name="Clay O.K."/>
            <person name="McEwen J.G."/>
        </authorList>
    </citation>
    <scope>NUCLEOTIDE SEQUENCE [LARGE SCALE GENOMIC DNA]</scope>
    <source>
        <strain evidence="1 2">UAMH 9510</strain>
    </source>
</reference>
<dbReference type="VEuPathDB" id="FungiDB:AJ78_01023"/>
<accession>A0A1J9QFN6</accession>
<dbReference type="EMBL" id="LGRN01000020">
    <property type="protein sequence ID" value="OJD18995.1"/>
    <property type="molecule type" value="Genomic_DNA"/>
</dbReference>
<protein>
    <submittedName>
        <fullName evidence="1">Uncharacterized protein</fullName>
    </submittedName>
</protein>
<dbReference type="Proteomes" id="UP000182235">
    <property type="component" value="Unassembled WGS sequence"/>
</dbReference>
<keyword evidence="2" id="KW-1185">Reference proteome</keyword>
<proteinExistence type="predicted"/>